<organism evidence="6 7">
    <name type="scientific">Heterobasidion irregulare (strain TC 32-1)</name>
    <dbReference type="NCBI Taxonomy" id="747525"/>
    <lineage>
        <taxon>Eukaryota</taxon>
        <taxon>Fungi</taxon>
        <taxon>Dikarya</taxon>
        <taxon>Basidiomycota</taxon>
        <taxon>Agaricomycotina</taxon>
        <taxon>Agaricomycetes</taxon>
        <taxon>Russulales</taxon>
        <taxon>Bondarzewiaceae</taxon>
        <taxon>Heterobasidion</taxon>
        <taxon>Heterobasidion annosum species complex</taxon>
    </lineage>
</organism>
<dbReference type="GO" id="GO:0006508">
    <property type="term" value="P:proteolysis"/>
    <property type="evidence" value="ECO:0007669"/>
    <property type="project" value="InterPro"/>
</dbReference>
<dbReference type="EMBL" id="KI925460">
    <property type="protein sequence ID" value="ETW80067.1"/>
    <property type="molecule type" value="Genomic_DNA"/>
</dbReference>
<dbReference type="InterPro" id="IPR029030">
    <property type="entry name" value="Caspase-like_dom_sf"/>
</dbReference>
<dbReference type="PANTHER" id="PTHR48104">
    <property type="entry name" value="METACASPASE-4"/>
    <property type="match status" value="1"/>
</dbReference>
<dbReference type="Pfam" id="PF00656">
    <property type="entry name" value="Peptidase_C14"/>
    <property type="match status" value="1"/>
</dbReference>
<dbReference type="RefSeq" id="XP_009548591.1">
    <property type="nucleotide sequence ID" value="XM_009550296.1"/>
</dbReference>
<evidence type="ECO:0000256" key="2">
    <source>
        <dbReference type="ARBA" id="ARBA00022703"/>
    </source>
</evidence>
<dbReference type="OrthoDB" id="3223806at2759"/>
<dbReference type="InterPro" id="IPR011600">
    <property type="entry name" value="Pept_C14_caspase"/>
</dbReference>
<evidence type="ECO:0000256" key="1">
    <source>
        <dbReference type="ARBA" id="ARBA00009005"/>
    </source>
</evidence>
<dbReference type="GO" id="GO:0005737">
    <property type="term" value="C:cytoplasm"/>
    <property type="evidence" value="ECO:0007669"/>
    <property type="project" value="TreeGrafter"/>
</dbReference>
<proteinExistence type="inferred from homology"/>
<dbReference type="GO" id="GO:0004197">
    <property type="term" value="F:cysteine-type endopeptidase activity"/>
    <property type="evidence" value="ECO:0007669"/>
    <property type="project" value="InterPro"/>
</dbReference>
<keyword evidence="3" id="KW-0645">Protease</keyword>
<dbReference type="SUPFAM" id="SSF52129">
    <property type="entry name" value="Caspase-like"/>
    <property type="match status" value="1"/>
</dbReference>
<keyword evidence="2" id="KW-0053">Apoptosis</keyword>
<evidence type="ECO:0000259" key="5">
    <source>
        <dbReference type="Pfam" id="PF00656"/>
    </source>
</evidence>
<dbReference type="Gene3D" id="3.40.50.1460">
    <property type="match status" value="1"/>
</dbReference>
<evidence type="ECO:0000256" key="3">
    <source>
        <dbReference type="ARBA" id="ARBA00022807"/>
    </source>
</evidence>
<dbReference type="InterPro" id="IPR050452">
    <property type="entry name" value="Metacaspase"/>
</dbReference>
<dbReference type="GeneID" id="20677770"/>
<evidence type="ECO:0000313" key="6">
    <source>
        <dbReference type="EMBL" id="ETW80067.1"/>
    </source>
</evidence>
<dbReference type="InParanoid" id="W4K2M3"/>
<accession>W4K2M3</accession>
<evidence type="ECO:0000256" key="4">
    <source>
        <dbReference type="SAM" id="MobiDB-lite"/>
    </source>
</evidence>
<keyword evidence="3" id="KW-0378">Hydrolase</keyword>
<feature type="domain" description="Peptidase C14 caspase" evidence="5">
    <location>
        <begin position="33"/>
        <end position="317"/>
    </location>
</feature>
<dbReference type="AlphaFoldDB" id="W4K2M3"/>
<keyword evidence="3" id="KW-0788">Thiol protease</keyword>
<dbReference type="KEGG" id="hir:HETIRDRAFT_477650"/>
<dbReference type="PANTHER" id="PTHR48104:SF30">
    <property type="entry name" value="METACASPASE-1"/>
    <property type="match status" value="1"/>
</dbReference>
<dbReference type="GO" id="GO:0006915">
    <property type="term" value="P:apoptotic process"/>
    <property type="evidence" value="ECO:0007669"/>
    <property type="project" value="UniProtKB-KW"/>
</dbReference>
<dbReference type="eggNOG" id="KOG1546">
    <property type="taxonomic scope" value="Eukaryota"/>
</dbReference>
<dbReference type="HOGENOM" id="CLU_011935_0_0_1"/>
<gene>
    <name evidence="6" type="ORF">HETIRDRAFT_477650</name>
</gene>
<protein>
    <recommendedName>
        <fullName evidence="5">Peptidase C14 caspase domain-containing protein</fullName>
    </recommendedName>
</protein>
<sequence>MSQNPSMSDTGPPTIISPSGKSLHPSQARSRIFALVVGINKYQHPGNFDLAGCVNDAKSMVTFLRDRLQVPEDHIAFLSDESATRKNIISTFSNHLTHNEEILEGDAMIMYYAGHGSRVPAPEGWQASDGQIETICPHDEGMQTADGQVITGIPDRTVNTLLRELATKKGNNISVIFDSCHSGGITRNLSVPRPSLRPRFLPNARPLHPDTDSAIWSSGIWTGDAARGFNQKIPSGFRYEAMSSHILLAACRQEEQAFEDLGSAHSVGLFTSILLKKLQNVAKDCTTYRGLFDQVNAAMVEYFDKDTDIQHPQCEGNNKDRVFLDGKSVDGDIKTFNLVDRSGGTYRIDAGSVLGVAPGSEFIVEVRAGESLARKKLGILVAQEVSALSSVLSRRSGDLHFDIPTSATAFFSNFAHRDSILNVFFNGEQGLLSHPADSPTGTRRGRWSTGCTFIQVFTPAEADVIVTQKPDGFTFERRDPLILNYADPTVSIKFPQDRLPTALNAIAHFKYHLGRHHNSDALQTVSGLSEDGGVKMEIYRLKPQSICVLIPGGDNLLTNNHARLVFEKDAEYGIAIVNESTTALFPYLFYFDPSEYSIKSLYLPPASSMAAPLQPGQSVTVGYGAGGGDPIDFYLPDDAVSDTGFLKLFVSPTYVDMEWMIQDESFRTTSTRGTRSQGFENEGWGAWIAAVTVTAPGQAGNHSAQHINV</sequence>
<comment type="similarity">
    <text evidence="1">Belongs to the peptidase C14B family.</text>
</comment>
<feature type="region of interest" description="Disordered" evidence="4">
    <location>
        <begin position="1"/>
        <end position="24"/>
    </location>
</feature>
<reference evidence="6 7" key="1">
    <citation type="journal article" date="2012" name="New Phytol.">
        <title>Insight into trade-off between wood decay and parasitism from the genome of a fungal forest pathogen.</title>
        <authorList>
            <person name="Olson A."/>
            <person name="Aerts A."/>
            <person name="Asiegbu F."/>
            <person name="Belbahri L."/>
            <person name="Bouzid O."/>
            <person name="Broberg A."/>
            <person name="Canback B."/>
            <person name="Coutinho P.M."/>
            <person name="Cullen D."/>
            <person name="Dalman K."/>
            <person name="Deflorio G."/>
            <person name="van Diepen L.T."/>
            <person name="Dunand C."/>
            <person name="Duplessis S."/>
            <person name="Durling M."/>
            <person name="Gonthier P."/>
            <person name="Grimwood J."/>
            <person name="Fossdal C.G."/>
            <person name="Hansson D."/>
            <person name="Henrissat B."/>
            <person name="Hietala A."/>
            <person name="Himmelstrand K."/>
            <person name="Hoffmeister D."/>
            <person name="Hogberg N."/>
            <person name="James T.Y."/>
            <person name="Karlsson M."/>
            <person name="Kohler A."/>
            <person name="Kues U."/>
            <person name="Lee Y.H."/>
            <person name="Lin Y.C."/>
            <person name="Lind M."/>
            <person name="Lindquist E."/>
            <person name="Lombard V."/>
            <person name="Lucas S."/>
            <person name="Lunden K."/>
            <person name="Morin E."/>
            <person name="Murat C."/>
            <person name="Park J."/>
            <person name="Raffaello T."/>
            <person name="Rouze P."/>
            <person name="Salamov A."/>
            <person name="Schmutz J."/>
            <person name="Solheim H."/>
            <person name="Stahlberg J."/>
            <person name="Velez H."/>
            <person name="de Vries R.P."/>
            <person name="Wiebenga A."/>
            <person name="Woodward S."/>
            <person name="Yakovlev I."/>
            <person name="Garbelotto M."/>
            <person name="Martin F."/>
            <person name="Grigoriev I.V."/>
            <person name="Stenlid J."/>
        </authorList>
    </citation>
    <scope>NUCLEOTIDE SEQUENCE [LARGE SCALE GENOMIC DNA]</scope>
    <source>
        <strain evidence="6 7">TC 32-1</strain>
    </source>
</reference>
<evidence type="ECO:0000313" key="7">
    <source>
        <dbReference type="Proteomes" id="UP000030671"/>
    </source>
</evidence>
<name>W4K2M3_HETIT</name>
<keyword evidence="7" id="KW-1185">Reference proteome</keyword>
<dbReference type="Proteomes" id="UP000030671">
    <property type="component" value="Unassembled WGS sequence"/>
</dbReference>